<protein>
    <submittedName>
        <fullName evidence="2">Uncharacterized protein</fullName>
    </submittedName>
</protein>
<reference evidence="2 3" key="1">
    <citation type="submission" date="2016-01" db="EMBL/GenBank/DDBJ databases">
        <authorList>
            <person name="Regsiter A."/>
            <person name="william w."/>
        </authorList>
    </citation>
    <scope>NUCLEOTIDE SEQUENCE [LARGE SCALE GENOMIC DNA]</scope>
    <source>
        <strain evidence="2 3">CFBP 5494</strain>
    </source>
</reference>
<evidence type="ECO:0000313" key="3">
    <source>
        <dbReference type="Proteomes" id="UP000191933"/>
    </source>
</evidence>
<gene>
    <name evidence="2" type="ORF">AGR2A_Lc70058</name>
</gene>
<keyword evidence="1" id="KW-0732">Signal</keyword>
<dbReference type="Proteomes" id="UP000191933">
    <property type="component" value="Unassembled WGS sequence"/>
</dbReference>
<proteinExistence type="predicted"/>
<feature type="chain" id="PRO_5040841746" evidence="1">
    <location>
        <begin position="26"/>
        <end position="108"/>
    </location>
</feature>
<evidence type="ECO:0000313" key="2">
    <source>
        <dbReference type="EMBL" id="CUW99262.1"/>
    </source>
</evidence>
<organism evidence="2 3">
    <name type="scientific">Agrobacterium genomosp. 2 str. CFBP 5494</name>
    <dbReference type="NCBI Taxonomy" id="1183436"/>
    <lineage>
        <taxon>Bacteria</taxon>
        <taxon>Pseudomonadati</taxon>
        <taxon>Pseudomonadota</taxon>
        <taxon>Alphaproteobacteria</taxon>
        <taxon>Hyphomicrobiales</taxon>
        <taxon>Rhizobiaceae</taxon>
        <taxon>Rhizobium/Agrobacterium group</taxon>
        <taxon>Agrobacterium</taxon>
        <taxon>Agrobacterium tumefaciens complex</taxon>
    </lineage>
</organism>
<dbReference type="EMBL" id="FBVY01000036">
    <property type="protein sequence ID" value="CUW99262.1"/>
    <property type="molecule type" value="Genomic_DNA"/>
</dbReference>
<comment type="caution">
    <text evidence="2">The sequence shown here is derived from an EMBL/GenBank/DDBJ whole genome shotgun (WGS) entry which is preliminary data.</text>
</comment>
<accession>A0A9W5B570</accession>
<dbReference type="AlphaFoldDB" id="A0A9W5B570"/>
<name>A0A9W5B570_9HYPH</name>
<evidence type="ECO:0000256" key="1">
    <source>
        <dbReference type="SAM" id="SignalP"/>
    </source>
</evidence>
<sequence length="108" mass="11443">MTRLRSLMTSILVASAFVGTSAAEAQTTEQNRYLAAMVEWAVANCEAKEMSALVVSMASMVVNGSAPGEMDNARAVVRKGTMDNYPSKEAACADIVPRLQTSAKPVSK</sequence>
<keyword evidence="3" id="KW-1185">Reference proteome</keyword>
<feature type="signal peptide" evidence="1">
    <location>
        <begin position="1"/>
        <end position="25"/>
    </location>
</feature>